<gene>
    <name evidence="2" type="ORF">LCGC14_2999640</name>
</gene>
<feature type="non-terminal residue" evidence="2">
    <location>
        <position position="36"/>
    </location>
</feature>
<comment type="caution">
    <text evidence="2">The sequence shown here is derived from an EMBL/GenBank/DDBJ whole genome shotgun (WGS) entry which is preliminary data.</text>
</comment>
<feature type="compositionally biased region" description="Basic and acidic residues" evidence="1">
    <location>
        <begin position="1"/>
        <end position="17"/>
    </location>
</feature>
<feature type="region of interest" description="Disordered" evidence="1">
    <location>
        <begin position="1"/>
        <end position="36"/>
    </location>
</feature>
<evidence type="ECO:0000256" key="1">
    <source>
        <dbReference type="SAM" id="MobiDB-lite"/>
    </source>
</evidence>
<protein>
    <submittedName>
        <fullName evidence="2">Uncharacterized protein</fullName>
    </submittedName>
</protein>
<dbReference type="EMBL" id="LAZR01061767">
    <property type="protein sequence ID" value="KKK62908.1"/>
    <property type="molecule type" value="Genomic_DNA"/>
</dbReference>
<sequence>MTQDTKKKPDDANEERGACTGAELSDEERKALELWR</sequence>
<dbReference type="AlphaFoldDB" id="A0A0F8X1X5"/>
<reference evidence="2" key="1">
    <citation type="journal article" date="2015" name="Nature">
        <title>Complex archaea that bridge the gap between prokaryotes and eukaryotes.</title>
        <authorList>
            <person name="Spang A."/>
            <person name="Saw J.H."/>
            <person name="Jorgensen S.L."/>
            <person name="Zaremba-Niedzwiedzka K."/>
            <person name="Martijn J."/>
            <person name="Lind A.E."/>
            <person name="van Eijk R."/>
            <person name="Schleper C."/>
            <person name="Guy L."/>
            <person name="Ettema T.J."/>
        </authorList>
    </citation>
    <scope>NUCLEOTIDE SEQUENCE</scope>
</reference>
<evidence type="ECO:0000313" key="2">
    <source>
        <dbReference type="EMBL" id="KKK62908.1"/>
    </source>
</evidence>
<feature type="compositionally biased region" description="Basic and acidic residues" evidence="1">
    <location>
        <begin position="27"/>
        <end position="36"/>
    </location>
</feature>
<accession>A0A0F8X1X5</accession>
<proteinExistence type="predicted"/>
<name>A0A0F8X1X5_9ZZZZ</name>
<organism evidence="2">
    <name type="scientific">marine sediment metagenome</name>
    <dbReference type="NCBI Taxonomy" id="412755"/>
    <lineage>
        <taxon>unclassified sequences</taxon>
        <taxon>metagenomes</taxon>
        <taxon>ecological metagenomes</taxon>
    </lineage>
</organism>